<sequence>MEKNLMLRRKHIMKLEEFVSSGVESVKKMCLEDDGLPRECWVGMFANANVIMGECFWYFVKLTKEPDSGVTREMISDITLECTVRICKKVLETKENK</sequence>
<accession>A0A6H2A311</accession>
<protein>
    <submittedName>
        <fullName evidence="1">Uncharacterized protein</fullName>
    </submittedName>
</protein>
<evidence type="ECO:0000313" key="1">
    <source>
        <dbReference type="EMBL" id="QJA54158.1"/>
    </source>
</evidence>
<reference evidence="1" key="1">
    <citation type="submission" date="2020-03" db="EMBL/GenBank/DDBJ databases">
        <title>The deep terrestrial virosphere.</title>
        <authorList>
            <person name="Holmfeldt K."/>
            <person name="Nilsson E."/>
            <person name="Simone D."/>
            <person name="Lopez-Fernandez M."/>
            <person name="Wu X."/>
            <person name="de Brujin I."/>
            <person name="Lundin D."/>
            <person name="Andersson A."/>
            <person name="Bertilsson S."/>
            <person name="Dopson M."/>
        </authorList>
    </citation>
    <scope>NUCLEOTIDE SEQUENCE</scope>
    <source>
        <strain evidence="1">TM448A04431</strain>
    </source>
</reference>
<dbReference type="AlphaFoldDB" id="A0A6H2A311"/>
<dbReference type="EMBL" id="MT144481">
    <property type="protein sequence ID" value="QJA54158.1"/>
    <property type="molecule type" value="Genomic_DNA"/>
</dbReference>
<proteinExistence type="predicted"/>
<organism evidence="1">
    <name type="scientific">viral metagenome</name>
    <dbReference type="NCBI Taxonomy" id="1070528"/>
    <lineage>
        <taxon>unclassified sequences</taxon>
        <taxon>metagenomes</taxon>
        <taxon>organismal metagenomes</taxon>
    </lineage>
</organism>
<gene>
    <name evidence="1" type="ORF">TM448A04431_0010</name>
</gene>
<name>A0A6H2A311_9ZZZZ</name>